<dbReference type="GO" id="GO:0090313">
    <property type="term" value="P:regulation of protein targeting to membrane"/>
    <property type="evidence" value="ECO:0007669"/>
    <property type="project" value="TreeGrafter"/>
</dbReference>
<name>A0A364NW28_9PROT</name>
<dbReference type="RefSeq" id="WP_112145714.1">
    <property type="nucleotide sequence ID" value="NZ_PGTO01000011.1"/>
</dbReference>
<dbReference type="GO" id="GO:0005886">
    <property type="term" value="C:plasma membrane"/>
    <property type="evidence" value="ECO:0007669"/>
    <property type="project" value="TreeGrafter"/>
</dbReference>
<dbReference type="AlphaFoldDB" id="A0A364NW28"/>
<dbReference type="OrthoDB" id="225437at2"/>
<dbReference type="InterPro" id="IPR052894">
    <property type="entry name" value="AsmA-related"/>
</dbReference>
<reference evidence="2 3" key="1">
    <citation type="submission" date="2017-11" db="EMBL/GenBank/DDBJ databases">
        <title>Draft genome sequence of magnetotactic bacterium Magnetospirillum kuznetsovii LBB-42.</title>
        <authorList>
            <person name="Grouzdev D.S."/>
            <person name="Rysina M.S."/>
            <person name="Baslerov R.V."/>
            <person name="Koziaeva V."/>
        </authorList>
    </citation>
    <scope>NUCLEOTIDE SEQUENCE [LARGE SCALE GENOMIC DNA]</scope>
    <source>
        <strain evidence="2 3">LBB-42</strain>
    </source>
</reference>
<dbReference type="Proteomes" id="UP000251075">
    <property type="component" value="Unassembled WGS sequence"/>
</dbReference>
<evidence type="ECO:0000259" key="1">
    <source>
        <dbReference type="Pfam" id="PF05170"/>
    </source>
</evidence>
<dbReference type="PANTHER" id="PTHR30441">
    <property type="entry name" value="DUF748 DOMAIN-CONTAINING PROTEIN"/>
    <property type="match status" value="1"/>
</dbReference>
<dbReference type="Pfam" id="PF05170">
    <property type="entry name" value="AsmA"/>
    <property type="match status" value="1"/>
</dbReference>
<gene>
    <name evidence="2" type="ORF">CU669_13880</name>
</gene>
<proteinExistence type="predicted"/>
<keyword evidence="3" id="KW-1185">Reference proteome</keyword>
<sequence>MRLVTVLKIVAAAALVVVVALIAASKALDSARYQAFLADQVRGASGLELSFSGPTKIKLGLWPQVSFTGLTVATKPGGPALLYVDRIEARVALLPLVFRIIQVEKLALYRPMLRLTPMQRPSGTPDIGHGGDKIPPTTLAVSEVRIEDGVLVWRDAGSTSDSSLSIARAVIQPESLAGGPLTIQAEGRKQGTDFKLTGMVGAVSNLISGKPYPVQVKGEVSGALVVASGHVAEPLLGKGVDFDIKAQGDEFADLLRRSGIIAADKIPTVIGRYKISAKLSDAGVTDLDAVLGRRDGALVSLKGAIKTWATLSGVDLLLVAEADSLAGLSHLMGVDLPNGGPLKLSARLNDMEDGWRLTGIKSSLGKSDFTGELALGRGPRPRLFGRLAAAVFVPGDLSLPQTRNGESTRASPQRVAIPVDDGRILSLEAIPLDWLKGFDLAISLTASRLQLGGAILADAAAEIGLTNGRFVIEAIQARMGEGSISGEIRLDATGRNPSVAVKLAGSGVDLATMGGEGALVGGRGDFAIDVKALGASPRSLAGSLDGSFFAAFSDLSLSRADRELIGQLLGKLDDGGQGGRKIPCAALRLVAKGGKISVERGLTVETGRTTIAGSGSVDLRTESMDLAFAAKGGAGLRLRGMLGAPSFIEDGPPVRLSAEAASCRMAAKSRR</sequence>
<accession>A0A364NW28</accession>
<dbReference type="EMBL" id="PGTO01000011">
    <property type="protein sequence ID" value="RAU21262.1"/>
    <property type="molecule type" value="Genomic_DNA"/>
</dbReference>
<comment type="caution">
    <text evidence="2">The sequence shown here is derived from an EMBL/GenBank/DDBJ whole genome shotgun (WGS) entry which is preliminary data.</text>
</comment>
<evidence type="ECO:0000313" key="2">
    <source>
        <dbReference type="EMBL" id="RAU21262.1"/>
    </source>
</evidence>
<evidence type="ECO:0000313" key="3">
    <source>
        <dbReference type="Proteomes" id="UP000251075"/>
    </source>
</evidence>
<organism evidence="2 3">
    <name type="scientific">Paramagnetospirillum kuznetsovii</name>
    <dbReference type="NCBI Taxonomy" id="2053833"/>
    <lineage>
        <taxon>Bacteria</taxon>
        <taxon>Pseudomonadati</taxon>
        <taxon>Pseudomonadota</taxon>
        <taxon>Alphaproteobacteria</taxon>
        <taxon>Rhodospirillales</taxon>
        <taxon>Magnetospirillaceae</taxon>
        <taxon>Paramagnetospirillum</taxon>
    </lineage>
</organism>
<feature type="domain" description="AsmA" evidence="1">
    <location>
        <begin position="7"/>
        <end position="554"/>
    </location>
</feature>
<dbReference type="InterPro" id="IPR007844">
    <property type="entry name" value="AsmA"/>
</dbReference>
<dbReference type="PANTHER" id="PTHR30441:SF4">
    <property type="entry name" value="PROTEIN ASMA"/>
    <property type="match status" value="1"/>
</dbReference>
<protein>
    <submittedName>
        <fullName evidence="2">AsmA family protein</fullName>
    </submittedName>
</protein>